<reference evidence="3 4" key="1">
    <citation type="submission" date="2020-09" db="EMBL/GenBank/DDBJ databases">
        <title>Bombella mellium and Bombella favum sp. nov., two novel species isolated from honey of Apis mellifera.</title>
        <authorList>
            <person name="Hilgarth M."/>
            <person name="Redwitz J."/>
            <person name="Ehrmann M.A."/>
            <person name="Vogel R.F."/>
            <person name="Jakob F."/>
        </authorList>
    </citation>
    <scope>NUCLEOTIDE SEQUENCE [LARGE SCALE GENOMIC DNA]</scope>
    <source>
        <strain evidence="3 4">MRM1</strain>
    </source>
</reference>
<dbReference type="RefSeq" id="WP_192848178.1">
    <property type="nucleotide sequence ID" value="NZ_JADAQV010000001.1"/>
</dbReference>
<evidence type="ECO:0000313" key="3">
    <source>
        <dbReference type="EMBL" id="MBE1723249.1"/>
    </source>
</evidence>
<accession>A0ABR9MN10</accession>
<keyword evidence="1" id="KW-0808">Transferase</keyword>
<feature type="domain" description="Glycosyl transferase family 1" evidence="2">
    <location>
        <begin position="254"/>
        <end position="408"/>
    </location>
</feature>
<dbReference type="Gene3D" id="3.40.50.2000">
    <property type="entry name" value="Glycogen Phosphorylase B"/>
    <property type="match status" value="2"/>
</dbReference>
<dbReference type="Proteomes" id="UP000599085">
    <property type="component" value="Unassembled WGS sequence"/>
</dbReference>
<dbReference type="PANTHER" id="PTHR46401:SF2">
    <property type="entry name" value="GLYCOSYLTRANSFERASE WBBK-RELATED"/>
    <property type="match status" value="1"/>
</dbReference>
<evidence type="ECO:0000313" key="4">
    <source>
        <dbReference type="Proteomes" id="UP000599085"/>
    </source>
</evidence>
<gene>
    <name evidence="3" type="ORF">IGM82_02310</name>
</gene>
<dbReference type="SUPFAM" id="SSF53756">
    <property type="entry name" value="UDP-Glycosyltransferase/glycogen phosphorylase"/>
    <property type="match status" value="1"/>
</dbReference>
<dbReference type="Pfam" id="PF00534">
    <property type="entry name" value="Glycos_transf_1"/>
    <property type="match status" value="1"/>
</dbReference>
<protein>
    <submittedName>
        <fullName evidence="3">Glycosyltransferase family 4 protein</fullName>
    </submittedName>
</protein>
<comment type="caution">
    <text evidence="3">The sequence shown here is derived from an EMBL/GenBank/DDBJ whole genome shotgun (WGS) entry which is preliminary data.</text>
</comment>
<evidence type="ECO:0000259" key="2">
    <source>
        <dbReference type="Pfam" id="PF00534"/>
    </source>
</evidence>
<dbReference type="EMBL" id="JADAQV010000001">
    <property type="protein sequence ID" value="MBE1723249.1"/>
    <property type="molecule type" value="Genomic_DNA"/>
</dbReference>
<dbReference type="InterPro" id="IPR001296">
    <property type="entry name" value="Glyco_trans_1"/>
</dbReference>
<organism evidence="3 4">
    <name type="scientific">Bombella apis</name>
    <dbReference type="NCBI Taxonomy" id="1785988"/>
    <lineage>
        <taxon>Bacteria</taxon>
        <taxon>Pseudomonadati</taxon>
        <taxon>Pseudomonadota</taxon>
        <taxon>Alphaproteobacteria</taxon>
        <taxon>Acetobacterales</taxon>
        <taxon>Acetobacteraceae</taxon>
        <taxon>Bombella</taxon>
    </lineage>
</organism>
<proteinExistence type="predicted"/>
<dbReference type="PANTHER" id="PTHR46401">
    <property type="entry name" value="GLYCOSYLTRANSFERASE WBBK-RELATED"/>
    <property type="match status" value="1"/>
</dbReference>
<keyword evidence="4" id="KW-1185">Reference proteome</keyword>
<dbReference type="CDD" id="cd03809">
    <property type="entry name" value="GT4_MtfB-like"/>
    <property type="match status" value="1"/>
</dbReference>
<evidence type="ECO:0000256" key="1">
    <source>
        <dbReference type="ARBA" id="ARBA00022679"/>
    </source>
</evidence>
<sequence>MKIAPRVLVDGFNLALPKGTGVATYGRVLSRTLSSMGFKVNVLYGLNIPRRLNENLQEVMFFNQLAADMRYRRPRLYSPGWWRQTAFNFLGHKAELIRFNNCVEARSFEEHMPTFDCIFNIPFIFQMAAGFFKKTGCFLKIKNTMNQDIVHWTYPLPIKVIGAKNIYTIHDIVPMKMPYTTLDNKIYYYNLMNSLANEADYICTVSEYSKDTIVDFFPKFRNKIFNTYQSTPFTLSDISYERTEREINKLFGISDGGYFIYFGQLEPKKNIGRLLEAFLLSETNRPLVLVGSNGWKEEEELRFLEQGIAMGVIIHIPYVPVKLLRSLIQHARAVLFPSIFEGFGLPILEAFNLKTAVLTSNTGALKEVASDAALLVDPYDVNAIKAGIERLDKDDFLCNSLKDKGKERAVYFDEENYKKRLLEFYSIVLEG</sequence>
<name>A0ABR9MN10_9PROT</name>